<dbReference type="Pfam" id="PF00211">
    <property type="entry name" value="Guanylate_cyc"/>
    <property type="match status" value="1"/>
</dbReference>
<feature type="transmembrane region" description="Helical" evidence="1">
    <location>
        <begin position="25"/>
        <end position="46"/>
    </location>
</feature>
<dbReference type="KEGG" id="pkc:PKB_1780"/>
<accession>A0A024HFB2</accession>
<dbReference type="HOGENOM" id="CLU_047397_0_0_6"/>
<name>A0A024HFB2_PSEKB</name>
<evidence type="ECO:0000313" key="4">
    <source>
        <dbReference type="Proteomes" id="UP000025241"/>
    </source>
</evidence>
<organism evidence="3 4">
    <name type="scientific">Pseudomonas knackmussii (strain DSM 6978 / CCUG 54928 / LMG 23759 / B13)</name>
    <dbReference type="NCBI Taxonomy" id="1301098"/>
    <lineage>
        <taxon>Bacteria</taxon>
        <taxon>Pseudomonadati</taxon>
        <taxon>Pseudomonadota</taxon>
        <taxon>Gammaproteobacteria</taxon>
        <taxon>Pseudomonadales</taxon>
        <taxon>Pseudomonadaceae</taxon>
        <taxon>Pseudomonas</taxon>
    </lineage>
</organism>
<dbReference type="InterPro" id="IPR007894">
    <property type="entry name" value="MASE2"/>
</dbReference>
<dbReference type="SMART" id="SM00044">
    <property type="entry name" value="CYCc"/>
    <property type="match status" value="1"/>
</dbReference>
<dbReference type="AlphaFoldDB" id="A0A024HFB2"/>
<dbReference type="eggNOG" id="COG2114">
    <property type="taxonomic scope" value="Bacteria"/>
</dbReference>
<dbReference type="SUPFAM" id="SSF55073">
    <property type="entry name" value="Nucleotide cyclase"/>
    <property type="match status" value="1"/>
</dbReference>
<dbReference type="RefSeq" id="WP_043250873.1">
    <property type="nucleotide sequence ID" value="NZ_HG322950.1"/>
</dbReference>
<evidence type="ECO:0000256" key="1">
    <source>
        <dbReference type="SAM" id="Phobius"/>
    </source>
</evidence>
<dbReference type="OrthoDB" id="9806704at2"/>
<dbReference type="GO" id="GO:0006171">
    <property type="term" value="P:cAMP biosynthetic process"/>
    <property type="evidence" value="ECO:0007669"/>
    <property type="project" value="TreeGrafter"/>
</dbReference>
<keyword evidence="1" id="KW-0812">Transmembrane</keyword>
<sequence length="463" mass="51081">MKSSVLERPQSHGSSSPLREYHARVLAYISIAATVAAGTFSGYFSYELLWMVPYALLYPHLAQQLDNRFKIQYPERTRQFLQGADAVHAGASAALLGFAVVPALMLLLTLGFTSLIIGGLRLLGGAMLVSLSTAAVTGALLGPGFKGNPPLLVNLASIAFSTLYIFIGAFFVHQQGLRLAQARGEIAREQEKAARLASNLAKYLSPQVWESIFSGKKSVRLETQRKKLTVFFSDIKGFTELSEELEAEVLTDMLNNYLNEMSKIALKYGGTIDKFVGDCVMVFFGDPTTQGAKKDAVAAVSMAVAMRKHMKVMRQQWRAQGITKPLEVRMGINTGYCTVGNFGADTRMDYTIIGREVNLASRLESAAEAGEILLSHETYSLVKDVIMCRDKGQIAVKGFSKPVQIYQVVDFRRDLGANPSFIEQELPGFSMYLDTNNVQNYDKDRVIQVLQQAVEKLKDKIIL</sequence>
<feature type="transmembrane region" description="Helical" evidence="1">
    <location>
        <begin position="86"/>
        <end position="110"/>
    </location>
</feature>
<dbReference type="Proteomes" id="UP000025241">
    <property type="component" value="Chromosome I"/>
</dbReference>
<keyword evidence="4" id="KW-1185">Reference proteome</keyword>
<protein>
    <submittedName>
        <fullName evidence="3">Protein CyaB</fullName>
    </submittedName>
</protein>
<dbReference type="CDD" id="cd07302">
    <property type="entry name" value="CHD"/>
    <property type="match status" value="1"/>
</dbReference>
<dbReference type="InterPro" id="IPR001054">
    <property type="entry name" value="A/G_cyclase"/>
</dbReference>
<feature type="transmembrane region" description="Helical" evidence="1">
    <location>
        <begin position="122"/>
        <end position="145"/>
    </location>
</feature>
<dbReference type="STRING" id="1301098.PKB_1780"/>
<dbReference type="PANTHER" id="PTHR43081:SF18">
    <property type="entry name" value="BLL7624 PROTEIN"/>
    <property type="match status" value="1"/>
</dbReference>
<dbReference type="EMBL" id="HG322950">
    <property type="protein sequence ID" value="CDF83138.1"/>
    <property type="molecule type" value="Genomic_DNA"/>
</dbReference>
<feature type="domain" description="Guanylate cyclase" evidence="2">
    <location>
        <begin position="229"/>
        <end position="364"/>
    </location>
</feature>
<reference evidence="3 4" key="1">
    <citation type="submission" date="2013-03" db="EMBL/GenBank/DDBJ databases">
        <authorList>
            <person name="Linke B."/>
        </authorList>
    </citation>
    <scope>NUCLEOTIDE SEQUENCE [LARGE SCALE GENOMIC DNA]</scope>
    <source>
        <strain evidence="3 4">B13</strain>
    </source>
</reference>
<dbReference type="Gene3D" id="3.30.70.1230">
    <property type="entry name" value="Nucleotide cyclase"/>
    <property type="match status" value="1"/>
</dbReference>
<dbReference type="GO" id="GO:0035556">
    <property type="term" value="P:intracellular signal transduction"/>
    <property type="evidence" value="ECO:0007669"/>
    <property type="project" value="InterPro"/>
</dbReference>
<dbReference type="FunFam" id="3.30.70.1230:FF:000025">
    <property type="entry name" value="Adenylate cyclase 1"/>
    <property type="match status" value="1"/>
</dbReference>
<feature type="transmembrane region" description="Helical" evidence="1">
    <location>
        <begin position="151"/>
        <end position="172"/>
    </location>
</feature>
<dbReference type="PATRIC" id="fig|1301098.3.peg.1774"/>
<gene>
    <name evidence="3" type="primary">cyaB</name>
    <name evidence="3" type="ORF">PKB_1780</name>
</gene>
<reference evidence="3 4" key="2">
    <citation type="submission" date="2014-05" db="EMBL/GenBank/DDBJ databases">
        <title>Genome sequence of the 3-chlorobenzoate degrading bacterium Pseudomonas knackmussii B13 shows multiple evidence for horizontal gene transfer.</title>
        <authorList>
            <person name="Miyazaki R."/>
            <person name="Bertelli C."/>
            <person name="Falquet L."/>
            <person name="Robinson-Rechavi M."/>
            <person name="Gharib W."/>
            <person name="Roy S."/>
            <person name="Van der Meer J.R."/>
        </authorList>
    </citation>
    <scope>NUCLEOTIDE SEQUENCE [LARGE SCALE GENOMIC DNA]</scope>
    <source>
        <strain evidence="3 4">B13</strain>
    </source>
</reference>
<keyword evidence="1" id="KW-0472">Membrane</keyword>
<evidence type="ECO:0000259" key="2">
    <source>
        <dbReference type="PROSITE" id="PS50125"/>
    </source>
</evidence>
<dbReference type="PROSITE" id="PS50125">
    <property type="entry name" value="GUANYLATE_CYCLASE_2"/>
    <property type="match status" value="1"/>
</dbReference>
<proteinExistence type="predicted"/>
<dbReference type="PANTHER" id="PTHR43081">
    <property type="entry name" value="ADENYLATE CYCLASE, TERMINAL-DIFFERENTIATION SPECIFIC-RELATED"/>
    <property type="match status" value="1"/>
</dbReference>
<dbReference type="InterPro" id="IPR029787">
    <property type="entry name" value="Nucleotide_cyclase"/>
</dbReference>
<evidence type="ECO:0000313" key="3">
    <source>
        <dbReference type="EMBL" id="CDF83138.1"/>
    </source>
</evidence>
<dbReference type="InterPro" id="IPR050697">
    <property type="entry name" value="Adenylyl/Guanylyl_Cyclase_3/4"/>
</dbReference>
<keyword evidence="1" id="KW-1133">Transmembrane helix</keyword>
<dbReference type="GO" id="GO:0004016">
    <property type="term" value="F:adenylate cyclase activity"/>
    <property type="evidence" value="ECO:0007669"/>
    <property type="project" value="UniProtKB-ARBA"/>
</dbReference>
<dbReference type="Pfam" id="PF05230">
    <property type="entry name" value="MASE2"/>
    <property type="match status" value="1"/>
</dbReference>